<dbReference type="InterPro" id="IPR003421">
    <property type="entry name" value="Opine_DH"/>
</dbReference>
<reference evidence="2 3" key="1">
    <citation type="submission" date="2019-10" db="EMBL/GenBank/DDBJ databases">
        <title>Cognatihalovulum marinum gen. nov. sp. nov., a new member of the family Rhodobacteraceae isolated from deep seawater of the Northwest Indian Ocean.</title>
        <authorList>
            <person name="Ruan C."/>
            <person name="Wang J."/>
            <person name="Zheng X."/>
            <person name="Song L."/>
            <person name="Zhu Y."/>
            <person name="Huang Y."/>
            <person name="Lu Z."/>
            <person name="Du W."/>
            <person name="Huang L."/>
            <person name="Dai X."/>
        </authorList>
    </citation>
    <scope>NUCLEOTIDE SEQUENCE [LARGE SCALE GENOMIC DNA]</scope>
    <source>
        <strain evidence="2 3">2CG4</strain>
    </source>
</reference>
<feature type="domain" description="Opine dehydrogenase" evidence="1">
    <location>
        <begin position="185"/>
        <end position="328"/>
    </location>
</feature>
<dbReference type="AlphaFoldDB" id="A0A6L5Z068"/>
<dbReference type="Pfam" id="PF02317">
    <property type="entry name" value="Octopine_DH"/>
    <property type="match status" value="1"/>
</dbReference>
<dbReference type="PANTHER" id="PTHR38015:SF1">
    <property type="entry name" value="OPINE DEHYDROGENASE DOMAIN-CONTAINING PROTEIN"/>
    <property type="match status" value="1"/>
</dbReference>
<dbReference type="SUPFAM" id="SSF51735">
    <property type="entry name" value="NAD(P)-binding Rossmann-fold domains"/>
    <property type="match status" value="1"/>
</dbReference>
<evidence type="ECO:0000313" key="2">
    <source>
        <dbReference type="EMBL" id="MSU89510.1"/>
    </source>
</evidence>
<dbReference type="InterPro" id="IPR051729">
    <property type="entry name" value="Opine/Lysopine_DH"/>
</dbReference>
<dbReference type="SUPFAM" id="SSF48179">
    <property type="entry name" value="6-phosphogluconate dehydrogenase C-terminal domain-like"/>
    <property type="match status" value="1"/>
</dbReference>
<dbReference type="EMBL" id="WIND01000004">
    <property type="protein sequence ID" value="MSU89510.1"/>
    <property type="molecule type" value="Genomic_DNA"/>
</dbReference>
<dbReference type="GO" id="GO:0016491">
    <property type="term" value="F:oxidoreductase activity"/>
    <property type="evidence" value="ECO:0007669"/>
    <property type="project" value="InterPro"/>
</dbReference>
<dbReference type="InterPro" id="IPR013328">
    <property type="entry name" value="6PGD_dom2"/>
</dbReference>
<dbReference type="RefSeq" id="WP_154445988.1">
    <property type="nucleotide sequence ID" value="NZ_WIND01000004.1"/>
</dbReference>
<dbReference type="InterPro" id="IPR008927">
    <property type="entry name" value="6-PGluconate_DH-like_C_sf"/>
</dbReference>
<keyword evidence="3" id="KW-1185">Reference proteome</keyword>
<dbReference type="Proteomes" id="UP000474957">
    <property type="component" value="Unassembled WGS sequence"/>
</dbReference>
<evidence type="ECO:0000259" key="1">
    <source>
        <dbReference type="Pfam" id="PF02317"/>
    </source>
</evidence>
<evidence type="ECO:0000313" key="3">
    <source>
        <dbReference type="Proteomes" id="UP000474957"/>
    </source>
</evidence>
<accession>A0A6L5Z068</accession>
<dbReference type="Gene3D" id="3.40.50.720">
    <property type="entry name" value="NAD(P)-binding Rossmann-like Domain"/>
    <property type="match status" value="1"/>
</dbReference>
<proteinExistence type="predicted"/>
<dbReference type="PANTHER" id="PTHR38015">
    <property type="entry name" value="BLR6086 PROTEIN"/>
    <property type="match status" value="1"/>
</dbReference>
<dbReference type="InterPro" id="IPR036291">
    <property type="entry name" value="NAD(P)-bd_dom_sf"/>
</dbReference>
<comment type="caution">
    <text evidence="2">The sequence shown here is derived from an EMBL/GenBank/DDBJ whole genome shotgun (WGS) entry which is preliminary data.</text>
</comment>
<dbReference type="Gene3D" id="1.10.1040.10">
    <property type="entry name" value="N-(1-d-carboxylethyl)-l-norvaline Dehydrogenase, domain 2"/>
    <property type="match status" value="1"/>
</dbReference>
<name>A0A6L5Z068_9RHOB</name>
<gene>
    <name evidence="2" type="ORF">GE300_07765</name>
</gene>
<sequence length="372" mass="39352">MSTDPIRVGIAGAGSIAMASAVLVERNGHRATLWSPSGKGTTELGGEGALEATGAVEGRFSPAVAGSAQALAEGADVILIALPGYGHKTVMEALAPHLREGQQVIVSSHCSFGALYLGRLLAERGLTLPITAWGTTAATGRRQSGTHVKVNTVRARIDMCTVPVERQDQALATCTALFGEVFVPRDGLLAITLSNLNPQNHMGIALGNMTRMERGEDWSQGQNVTPNVGRLLERLDEERLAIAKALGLEVKTIFEHFHQSFHVPVGSIADMNRQMHAEGNGGTGPATADSRYVTEDVPYGLCQTVVLGELAGRPAVLHQAGVEIFSAMYGRDFAAENALLEALRLREYALGDLALAARTGQLPRRAPHQASA</sequence>
<organism evidence="2 3">
    <name type="scientific">Halovulum marinum</name>
    <dbReference type="NCBI Taxonomy" id="2662447"/>
    <lineage>
        <taxon>Bacteria</taxon>
        <taxon>Pseudomonadati</taxon>
        <taxon>Pseudomonadota</taxon>
        <taxon>Alphaproteobacteria</taxon>
        <taxon>Rhodobacterales</taxon>
        <taxon>Paracoccaceae</taxon>
        <taxon>Halovulum</taxon>
    </lineage>
</organism>
<protein>
    <submittedName>
        <fullName evidence="2">NAD/NADP octopine/nopaline dehydrogenase</fullName>
    </submittedName>
</protein>